<keyword evidence="3 7" id="KW-0812">Transmembrane</keyword>
<feature type="transmembrane region" description="Helical" evidence="8">
    <location>
        <begin position="287"/>
        <end position="306"/>
    </location>
</feature>
<dbReference type="PANTHER" id="PTHR42682:SF5">
    <property type="entry name" value="HYDROGENASE-4 COMPONENT F"/>
    <property type="match status" value="1"/>
</dbReference>
<feature type="transmembrane region" description="Helical" evidence="8">
    <location>
        <begin position="217"/>
        <end position="242"/>
    </location>
</feature>
<accession>A0ABX6V4M3</accession>
<dbReference type="InterPro" id="IPR001516">
    <property type="entry name" value="Proton_antipo_N"/>
</dbReference>
<evidence type="ECO:0000256" key="3">
    <source>
        <dbReference type="ARBA" id="ARBA00022692"/>
    </source>
</evidence>
<feature type="transmembrane region" description="Helical" evidence="8">
    <location>
        <begin position="419"/>
        <end position="444"/>
    </location>
</feature>
<comment type="subcellular location">
    <subcellularLocation>
        <location evidence="1">Cell membrane</location>
        <topology evidence="1">Multi-pass membrane protein</topology>
    </subcellularLocation>
    <subcellularLocation>
        <location evidence="7">Membrane</location>
        <topology evidence="7">Multi-pass membrane protein</topology>
    </subcellularLocation>
</comment>
<feature type="transmembrane region" description="Helical" evidence="8">
    <location>
        <begin position="112"/>
        <end position="130"/>
    </location>
</feature>
<keyword evidence="6 8" id="KW-0472">Membrane</keyword>
<keyword evidence="5" id="KW-0560">Oxidoreductase</keyword>
<dbReference type="EMBL" id="CP045503">
    <property type="protein sequence ID" value="QPG57514.1"/>
    <property type="molecule type" value="Genomic_DNA"/>
</dbReference>
<feature type="transmembrane region" description="Helical" evidence="8">
    <location>
        <begin position="378"/>
        <end position="399"/>
    </location>
</feature>
<keyword evidence="12" id="KW-1185">Reference proteome</keyword>
<proteinExistence type="predicted"/>
<evidence type="ECO:0000256" key="2">
    <source>
        <dbReference type="ARBA" id="ARBA00022475"/>
    </source>
</evidence>
<evidence type="ECO:0000256" key="4">
    <source>
        <dbReference type="ARBA" id="ARBA00022989"/>
    </source>
</evidence>
<gene>
    <name evidence="11" type="ORF">FM038_008710</name>
</gene>
<reference evidence="11" key="1">
    <citation type="submission" date="2021-07" db="EMBL/GenBank/DDBJ databases">
        <title>Shewanella sp. YLB-07 whole genome sequence.</title>
        <authorList>
            <person name="Yu L."/>
        </authorList>
    </citation>
    <scope>NUCLEOTIDE SEQUENCE</scope>
    <source>
        <strain evidence="11">YLB-08</strain>
    </source>
</reference>
<dbReference type="PANTHER" id="PTHR42682">
    <property type="entry name" value="HYDROGENASE-4 COMPONENT F"/>
    <property type="match status" value="1"/>
</dbReference>
<feature type="domain" description="NADH-Ubiquinone oxidoreductase (complex I) chain 5 N-terminal" evidence="10">
    <location>
        <begin position="70"/>
        <end position="101"/>
    </location>
</feature>
<dbReference type="Proteomes" id="UP000316416">
    <property type="component" value="Chromosome"/>
</dbReference>
<dbReference type="InterPro" id="IPR001750">
    <property type="entry name" value="ND/Mrp_TM"/>
</dbReference>
<dbReference type="NCBIfam" id="NF005044">
    <property type="entry name" value="PRK06458.1-4"/>
    <property type="match status" value="1"/>
</dbReference>
<feature type="transmembrane region" description="Helical" evidence="8">
    <location>
        <begin position="168"/>
        <end position="187"/>
    </location>
</feature>
<feature type="transmembrane region" description="Helical" evidence="8">
    <location>
        <begin position="456"/>
        <end position="478"/>
    </location>
</feature>
<dbReference type="InterPro" id="IPR003918">
    <property type="entry name" value="NADH_UbQ_OxRdtase"/>
</dbReference>
<evidence type="ECO:0000256" key="1">
    <source>
        <dbReference type="ARBA" id="ARBA00004651"/>
    </source>
</evidence>
<feature type="transmembrane region" description="Helical" evidence="8">
    <location>
        <begin position="254"/>
        <end position="275"/>
    </location>
</feature>
<keyword evidence="2" id="KW-1003">Cell membrane</keyword>
<organism evidence="11 12">
    <name type="scientific">Shewanella eurypsychrophilus</name>
    <dbReference type="NCBI Taxonomy" id="2593656"/>
    <lineage>
        <taxon>Bacteria</taxon>
        <taxon>Pseudomonadati</taxon>
        <taxon>Pseudomonadota</taxon>
        <taxon>Gammaproteobacteria</taxon>
        <taxon>Alteromonadales</taxon>
        <taxon>Shewanellaceae</taxon>
        <taxon>Shewanella</taxon>
    </lineage>
</organism>
<evidence type="ECO:0000256" key="8">
    <source>
        <dbReference type="SAM" id="Phobius"/>
    </source>
</evidence>
<feature type="transmembrane region" description="Helical" evidence="8">
    <location>
        <begin position="136"/>
        <end position="156"/>
    </location>
</feature>
<dbReference type="PRINTS" id="PR01437">
    <property type="entry name" value="NUOXDRDTASE4"/>
</dbReference>
<feature type="transmembrane region" description="Helical" evidence="8">
    <location>
        <begin position="37"/>
        <end position="58"/>
    </location>
</feature>
<evidence type="ECO:0000313" key="11">
    <source>
        <dbReference type="EMBL" id="QPG57514.1"/>
    </source>
</evidence>
<feature type="transmembrane region" description="Helical" evidence="8">
    <location>
        <begin position="78"/>
        <end position="100"/>
    </location>
</feature>
<dbReference type="Pfam" id="PF00361">
    <property type="entry name" value="Proton_antipo_M"/>
    <property type="match status" value="1"/>
</dbReference>
<dbReference type="RefSeq" id="WP_142872875.1">
    <property type="nucleotide sequence ID" value="NZ_CP045503.2"/>
</dbReference>
<feature type="domain" description="NADH:quinone oxidoreductase/Mrp antiporter transmembrane" evidence="9">
    <location>
        <begin position="132"/>
        <end position="423"/>
    </location>
</feature>
<name>A0ABX6V4M3_9GAMM</name>
<protein>
    <submittedName>
        <fullName evidence="11">Hydrogenase 4 subunit F</fullName>
    </submittedName>
</protein>
<sequence length="526" mass="55938">MSPTEILLLLMVVPFVAAIVSFLAIRGGEGVRKLAIGCHALSMLLIVILAITVAGSVFVDGPIHAFNNWIYLDGLSALFLAVLGVVSFLTGMYSIGYIGHEYEHGELSGTKVALYYGLFNLFIATMILAVTANNVIMMWVAIEATTICSVFLVGLYGQRSSLEAAWKYIIICTVGLAFGLFGSILTYSNAAAVFADPANAIFWTDIHQNAKALDPTLVHISFIFILIGFGTKVGLFPMHAWLPDAHSEAPSPVSALLSAGLLNCALLVILRYYMITVKSIGPDFPQTLMLVFGFMSVAVSAFFIITQHDIKRKLAYHSVENMGLITLAIALGPLGVIAGLMHVINHSLAKTLMFCGAGNILLKYGTRDITVVKGILKVAPMTGILVAIGALALGGVPPFSMFVSEFLMVTAAIGEDMPFFTVALLSLLAVVLGGLAHMVACCVMGDKPAEVEKGELGFMTIAPMVVLVGLIVIMGTLIPTQVLHGIDRAALVLLDSDEPTVLNLLNLPAVSQSTEVLVPNPTLAQK</sequence>
<keyword evidence="4 8" id="KW-1133">Transmembrane helix</keyword>
<dbReference type="InterPro" id="IPR052175">
    <property type="entry name" value="ComplexI-like_HydComp"/>
</dbReference>
<evidence type="ECO:0000313" key="12">
    <source>
        <dbReference type="Proteomes" id="UP000316416"/>
    </source>
</evidence>
<evidence type="ECO:0000256" key="6">
    <source>
        <dbReference type="ARBA" id="ARBA00023136"/>
    </source>
</evidence>
<evidence type="ECO:0000259" key="10">
    <source>
        <dbReference type="Pfam" id="PF00662"/>
    </source>
</evidence>
<evidence type="ECO:0000259" key="9">
    <source>
        <dbReference type="Pfam" id="PF00361"/>
    </source>
</evidence>
<dbReference type="Pfam" id="PF00662">
    <property type="entry name" value="Proton_antipo_N"/>
    <property type="match status" value="1"/>
</dbReference>
<feature type="transmembrane region" description="Helical" evidence="8">
    <location>
        <begin position="6"/>
        <end position="25"/>
    </location>
</feature>
<evidence type="ECO:0000256" key="5">
    <source>
        <dbReference type="ARBA" id="ARBA00023002"/>
    </source>
</evidence>
<feature type="transmembrane region" description="Helical" evidence="8">
    <location>
        <begin position="318"/>
        <end position="341"/>
    </location>
</feature>
<evidence type="ECO:0000256" key="7">
    <source>
        <dbReference type="RuleBase" id="RU000320"/>
    </source>
</evidence>